<reference evidence="1" key="1">
    <citation type="submission" date="2020-05" db="EMBL/GenBank/DDBJ databases">
        <authorList>
            <person name="Chiriac C."/>
            <person name="Salcher M."/>
            <person name="Ghai R."/>
            <person name="Kavagutti S V."/>
        </authorList>
    </citation>
    <scope>NUCLEOTIDE SEQUENCE</scope>
</reference>
<name>A0A6J7RZZ1_9ZZZZ</name>
<sequence>MRLKVFMIRVNLTATGIFDSQRGQGADHDNSFATYVLWAELGDFAYIHYAQSI</sequence>
<gene>
    <name evidence="1" type="ORF">UFOPK4112_02016</name>
</gene>
<protein>
    <submittedName>
        <fullName evidence="1">Unannotated protein</fullName>
    </submittedName>
</protein>
<evidence type="ECO:0000313" key="1">
    <source>
        <dbReference type="EMBL" id="CAB5034401.1"/>
    </source>
</evidence>
<dbReference type="EMBL" id="CAFBPM010000064">
    <property type="protein sequence ID" value="CAB5034401.1"/>
    <property type="molecule type" value="Genomic_DNA"/>
</dbReference>
<dbReference type="AlphaFoldDB" id="A0A6J7RZZ1"/>
<accession>A0A6J7RZZ1</accession>
<organism evidence="1">
    <name type="scientific">freshwater metagenome</name>
    <dbReference type="NCBI Taxonomy" id="449393"/>
    <lineage>
        <taxon>unclassified sequences</taxon>
        <taxon>metagenomes</taxon>
        <taxon>ecological metagenomes</taxon>
    </lineage>
</organism>
<proteinExistence type="predicted"/>